<dbReference type="AlphaFoldDB" id="A0A8S3QGV3"/>
<dbReference type="EMBL" id="CAJPWZ010000458">
    <property type="protein sequence ID" value="CAG2193009.1"/>
    <property type="molecule type" value="Genomic_DNA"/>
</dbReference>
<comment type="caution">
    <text evidence="1">The sequence shown here is derived from an EMBL/GenBank/DDBJ whole genome shotgun (WGS) entry which is preliminary data.</text>
</comment>
<evidence type="ECO:0000313" key="2">
    <source>
        <dbReference type="Proteomes" id="UP000683360"/>
    </source>
</evidence>
<organism evidence="1 2">
    <name type="scientific">Mytilus edulis</name>
    <name type="common">Blue mussel</name>
    <dbReference type="NCBI Taxonomy" id="6550"/>
    <lineage>
        <taxon>Eukaryota</taxon>
        <taxon>Metazoa</taxon>
        <taxon>Spiralia</taxon>
        <taxon>Lophotrochozoa</taxon>
        <taxon>Mollusca</taxon>
        <taxon>Bivalvia</taxon>
        <taxon>Autobranchia</taxon>
        <taxon>Pteriomorphia</taxon>
        <taxon>Mytilida</taxon>
        <taxon>Mytiloidea</taxon>
        <taxon>Mytilidae</taxon>
        <taxon>Mytilinae</taxon>
        <taxon>Mytilus</taxon>
    </lineage>
</organism>
<protein>
    <submittedName>
        <fullName evidence="1">Uncharacterized protein</fullName>
    </submittedName>
</protein>
<keyword evidence="2" id="KW-1185">Reference proteome</keyword>
<sequence length="208" mass="24362">MNLLKVREKKKRDCELRQKNFKRATQGHFRFKVQGPPWERKVVKIKKSAVKKMSELIVRTRDNKPNIIGITEVKPKANRYKPSTAEYSLQEYFISVFTNEPQGNIPEPKHIPLDKKIEELNIGTDLVLKHLQKIKTDKSPGPDNLHPRLLFEVKEGIAEPLGIILNQSLERNERLYLVEGEHDIICRQRTERLDLGKERTRHNMPTED</sequence>
<reference evidence="1" key="1">
    <citation type="submission" date="2021-03" db="EMBL/GenBank/DDBJ databases">
        <authorList>
            <person name="Bekaert M."/>
        </authorList>
    </citation>
    <scope>NUCLEOTIDE SEQUENCE</scope>
</reference>
<proteinExistence type="predicted"/>
<accession>A0A8S3QGV3</accession>
<evidence type="ECO:0000313" key="1">
    <source>
        <dbReference type="EMBL" id="CAG2193009.1"/>
    </source>
</evidence>
<name>A0A8S3QGV3_MYTED</name>
<dbReference type="Proteomes" id="UP000683360">
    <property type="component" value="Unassembled WGS sequence"/>
</dbReference>
<dbReference type="PANTHER" id="PTHR33395:SF22">
    <property type="entry name" value="REVERSE TRANSCRIPTASE DOMAIN-CONTAINING PROTEIN"/>
    <property type="match status" value="1"/>
</dbReference>
<dbReference type="PANTHER" id="PTHR33395">
    <property type="entry name" value="TRANSCRIPTASE, PUTATIVE-RELATED-RELATED"/>
    <property type="match status" value="1"/>
</dbReference>
<gene>
    <name evidence="1" type="ORF">MEDL_8164</name>
</gene>
<dbReference type="OrthoDB" id="6155261at2759"/>